<gene>
    <name evidence="2" type="ORF">D9C73_002247</name>
</gene>
<feature type="region of interest" description="Disordered" evidence="1">
    <location>
        <begin position="76"/>
        <end position="99"/>
    </location>
</feature>
<evidence type="ECO:0000256" key="1">
    <source>
        <dbReference type="SAM" id="MobiDB-lite"/>
    </source>
</evidence>
<feature type="compositionally biased region" description="Basic and acidic residues" evidence="1">
    <location>
        <begin position="89"/>
        <end position="99"/>
    </location>
</feature>
<name>A0A4U5U274_COLLU</name>
<feature type="compositionally biased region" description="Basic and acidic residues" evidence="1">
    <location>
        <begin position="1"/>
        <end position="15"/>
    </location>
</feature>
<feature type="region of interest" description="Disordered" evidence="1">
    <location>
        <begin position="1"/>
        <end position="51"/>
    </location>
</feature>
<dbReference type="Proteomes" id="UP000298787">
    <property type="component" value="Chromosome 3"/>
</dbReference>
<keyword evidence="3" id="KW-1185">Reference proteome</keyword>
<evidence type="ECO:0000313" key="2">
    <source>
        <dbReference type="EMBL" id="TKS68186.1"/>
    </source>
</evidence>
<accession>A0A4U5U274</accession>
<protein>
    <submittedName>
        <fullName evidence="2">Uncharacterized protein</fullName>
    </submittedName>
</protein>
<dbReference type="AlphaFoldDB" id="A0A4U5U274"/>
<organism evidence="2 3">
    <name type="scientific">Collichthys lucidus</name>
    <name type="common">Big head croaker</name>
    <name type="synonym">Sciaena lucida</name>
    <dbReference type="NCBI Taxonomy" id="240159"/>
    <lineage>
        <taxon>Eukaryota</taxon>
        <taxon>Metazoa</taxon>
        <taxon>Chordata</taxon>
        <taxon>Craniata</taxon>
        <taxon>Vertebrata</taxon>
        <taxon>Euteleostomi</taxon>
        <taxon>Actinopterygii</taxon>
        <taxon>Neopterygii</taxon>
        <taxon>Teleostei</taxon>
        <taxon>Neoteleostei</taxon>
        <taxon>Acanthomorphata</taxon>
        <taxon>Eupercaria</taxon>
        <taxon>Sciaenidae</taxon>
        <taxon>Collichthys</taxon>
    </lineage>
</organism>
<feature type="compositionally biased region" description="Basic residues" evidence="1">
    <location>
        <begin position="16"/>
        <end position="40"/>
    </location>
</feature>
<sequence>MRNSEECEKTDESSRWRRKRNGGSKTLPHPKHTGVVRHRDRSPGPTRSSSITLTALPSRLFPARQRLILGKRNTTGVFPSVTFSPHAFSKGEQRGEKDG</sequence>
<dbReference type="EMBL" id="CM014080">
    <property type="protein sequence ID" value="TKS68186.1"/>
    <property type="molecule type" value="Genomic_DNA"/>
</dbReference>
<evidence type="ECO:0000313" key="3">
    <source>
        <dbReference type="Proteomes" id="UP000298787"/>
    </source>
</evidence>
<proteinExistence type="predicted"/>
<reference evidence="2 3" key="1">
    <citation type="submission" date="2019-01" db="EMBL/GenBank/DDBJ databases">
        <title>Genome Assembly of Collichthys lucidus.</title>
        <authorList>
            <person name="Cai M."/>
            <person name="Xiao S."/>
        </authorList>
    </citation>
    <scope>NUCLEOTIDE SEQUENCE [LARGE SCALE GENOMIC DNA]</scope>
    <source>
        <strain evidence="2">JT15FE1705JMU</strain>
        <tissue evidence="2">Muscle</tissue>
    </source>
</reference>